<evidence type="ECO:0000313" key="3">
    <source>
        <dbReference type="EMBL" id="MEE6310791.1"/>
    </source>
</evidence>
<dbReference type="InterPro" id="IPR012338">
    <property type="entry name" value="Beta-lactam/transpept-like"/>
</dbReference>
<dbReference type="EMBL" id="JAZGQL010000028">
    <property type="protein sequence ID" value="MEE6310791.1"/>
    <property type="molecule type" value="Genomic_DNA"/>
</dbReference>
<dbReference type="InterPro" id="IPR011659">
    <property type="entry name" value="WD40"/>
</dbReference>
<dbReference type="InterPro" id="IPR001466">
    <property type="entry name" value="Beta-lactam-related"/>
</dbReference>
<evidence type="ECO:0000313" key="4">
    <source>
        <dbReference type="Proteomes" id="UP001339911"/>
    </source>
</evidence>
<name>A0ABU7SLE3_9ACTN</name>
<dbReference type="Gene3D" id="2.120.10.30">
    <property type="entry name" value="TolB, C-terminal domain"/>
    <property type="match status" value="1"/>
</dbReference>
<keyword evidence="3" id="KW-0378">Hydrolase</keyword>
<dbReference type="RefSeq" id="WP_331210815.1">
    <property type="nucleotide sequence ID" value="NZ_JAZGQL010000028.1"/>
</dbReference>
<dbReference type="InterPro" id="IPR050491">
    <property type="entry name" value="AmpC-like"/>
</dbReference>
<accession>A0ABU7SLE3</accession>
<dbReference type="PANTHER" id="PTHR46825">
    <property type="entry name" value="D-ALANYL-D-ALANINE-CARBOXYPEPTIDASE/ENDOPEPTIDASE AMPH"/>
    <property type="match status" value="1"/>
</dbReference>
<dbReference type="Pfam" id="PF00144">
    <property type="entry name" value="Beta-lactamase"/>
    <property type="match status" value="1"/>
</dbReference>
<dbReference type="Gene3D" id="2.120.10.60">
    <property type="entry name" value="Tricorn protease N-terminal domain"/>
    <property type="match status" value="1"/>
</dbReference>
<dbReference type="Pfam" id="PF07676">
    <property type="entry name" value="PD40"/>
    <property type="match status" value="3"/>
</dbReference>
<dbReference type="Proteomes" id="UP001339911">
    <property type="component" value="Unassembled WGS sequence"/>
</dbReference>
<dbReference type="Gene3D" id="3.40.710.10">
    <property type="entry name" value="DD-peptidase/beta-lactamase superfamily"/>
    <property type="match status" value="1"/>
</dbReference>
<dbReference type="PANTHER" id="PTHR46825:SF9">
    <property type="entry name" value="BETA-LACTAMASE-RELATED DOMAIN-CONTAINING PROTEIN"/>
    <property type="match status" value="1"/>
</dbReference>
<dbReference type="Gene3D" id="3.40.50.1820">
    <property type="entry name" value="alpha/beta hydrolase"/>
    <property type="match status" value="1"/>
</dbReference>
<feature type="domain" description="Peptidase S9 prolyl oligopeptidase catalytic" evidence="2">
    <location>
        <begin position="439"/>
        <end position="644"/>
    </location>
</feature>
<dbReference type="Pfam" id="PF00326">
    <property type="entry name" value="Peptidase_S9"/>
    <property type="match status" value="1"/>
</dbReference>
<evidence type="ECO:0000259" key="2">
    <source>
        <dbReference type="Pfam" id="PF00326"/>
    </source>
</evidence>
<keyword evidence="4" id="KW-1185">Reference proteome</keyword>
<dbReference type="InterPro" id="IPR029058">
    <property type="entry name" value="AB_hydrolase_fold"/>
</dbReference>
<evidence type="ECO:0000259" key="1">
    <source>
        <dbReference type="Pfam" id="PF00144"/>
    </source>
</evidence>
<dbReference type="SUPFAM" id="SSF56601">
    <property type="entry name" value="beta-lactamase/transpeptidase-like"/>
    <property type="match status" value="1"/>
</dbReference>
<dbReference type="GO" id="GO:0016787">
    <property type="term" value="F:hydrolase activity"/>
    <property type="evidence" value="ECO:0007669"/>
    <property type="project" value="UniProtKB-KW"/>
</dbReference>
<organism evidence="3 4">
    <name type="scientific">Plantactinospora veratri</name>
    <dbReference type="NCBI Taxonomy" id="1436122"/>
    <lineage>
        <taxon>Bacteria</taxon>
        <taxon>Bacillati</taxon>
        <taxon>Actinomycetota</taxon>
        <taxon>Actinomycetes</taxon>
        <taxon>Micromonosporales</taxon>
        <taxon>Micromonosporaceae</taxon>
        <taxon>Plantactinospora</taxon>
    </lineage>
</organism>
<proteinExistence type="predicted"/>
<dbReference type="SUPFAM" id="SSF82171">
    <property type="entry name" value="DPP6 N-terminal domain-like"/>
    <property type="match status" value="1"/>
</dbReference>
<dbReference type="SUPFAM" id="SSF53474">
    <property type="entry name" value="alpha/beta-Hydrolases"/>
    <property type="match status" value="1"/>
</dbReference>
<gene>
    <name evidence="3" type="ORF">V1634_28515</name>
</gene>
<protein>
    <submittedName>
        <fullName evidence="3">Serine hydrolase</fullName>
    </submittedName>
</protein>
<comment type="caution">
    <text evidence="3">The sequence shown here is derived from an EMBL/GenBank/DDBJ whole genome shotgun (WGS) entry which is preliminary data.</text>
</comment>
<feature type="domain" description="Beta-lactamase-related" evidence="1">
    <location>
        <begin position="660"/>
        <end position="983"/>
    </location>
</feature>
<dbReference type="InterPro" id="IPR011042">
    <property type="entry name" value="6-blade_b-propeller_TolB-like"/>
</dbReference>
<dbReference type="InterPro" id="IPR001375">
    <property type="entry name" value="Peptidase_S9_cat"/>
</dbReference>
<reference evidence="3 4" key="1">
    <citation type="submission" date="2024-01" db="EMBL/GenBank/DDBJ databases">
        <title>Genome insights into Plantactinospora veratri sp. nov.</title>
        <authorList>
            <person name="Wang L."/>
        </authorList>
    </citation>
    <scope>NUCLEOTIDE SEQUENCE [LARGE SCALE GENOMIC DNA]</scope>
    <source>
        <strain evidence="3 4">NEAU-FHS4</strain>
    </source>
</reference>
<sequence>MTRRLRIADLTTVAVPEQPALSPDGARIVYVLRGADAEHDRTVRTLWYVDVAGGPARRLTAGPADTAPAWSPQGDRIAFLRTRDGHPQVWLLPAAGGEPEPLTGLPLGAGSPVWSPDGSAIAFVAAVDHDRGDGPDGSAPLVADRLDYQSDGAGLLGRRRRHLHVVDVATRRCRQLTSGDWDAGHPSWSPEGTRLAFAAATAPDADLTLRTPLYTVDVGATEAVPRPVGLADGVGAAVTWTADGSALLAVGTEGAPVGHAGLLRVPLDAGPVTDLAAPLDRNVMPGGPGYPGALPQLADDGDTVLFCVRDRGCTHLYAVPAGGGEARVVVGGAGRNILGVSARAGTAAVVLGTPTSFGEVVAVDLGTGAETVLTGHTSSEVRLHPREERSFEISDGTVVQGWLVRDPDFAGPRPLLLDVHGGPHNAWNAAAEDVHLYHQELAARGWVVLLLNPRASDGYGEAFFTATHGGWGEADARDLLEPVDQLVATGVADPARLAVTGYSYGGYLTCYLTSRDDRFAAAVAGGTVADLTSMAGTSDEGHQLSEYELGAAPWTDPARYAAMSPLARVDQVDTPTLVLHGAEDRTCPVGQAQQWHTALRERGVPTRLVLYPDAGHLFILDGRPSHRADYNQRVVDWVERYAGGRRAPIDTGHWQRRLAVLARRHRVPGAVLGILRLGQDRPDELVEAAYGVLNVETGVEVTTDSVFQIGSISKVWTATIVMQLVDEGRLDLDAPVATVLPELRLADPEVTKRVTMRHLLAHTSGIDGDVFTDTGRGDDCLEKYVALLGEVAQNHPLGATWSYCNAGFVLTGRVIEKLTGGTWDAALRDRISTPLGLRRTGTLPEEALLHRAAVGHVSAGQAEPARAPVWGLPRSLGPAGLITSTAADVLGFARMHLTGGLAPDGTRLLGAESAAAMTACEAELPDTHTLGDSWGLGWIRFGWDGHRLVGHDGNTIGQSAFLRLLPDEGLAVTLLTNGGHARDLYEELYREIFAELAEVAVPHSLAPPRHPVTADLGRHVGEYERAGVRMAVLDGDGGPTLRTTVTGPLAELVPEPTHEYPMVPVAEDLFAVREPETRTWVPVIFYQLPSGERYLHFGARATPKVG</sequence>